<feature type="chain" id="PRO_5034316514" evidence="1">
    <location>
        <begin position="24"/>
        <end position="498"/>
    </location>
</feature>
<evidence type="ECO:0000259" key="2">
    <source>
        <dbReference type="PROSITE" id="PS51212"/>
    </source>
</evidence>
<dbReference type="SMART" id="SM00321">
    <property type="entry name" value="WSC"/>
    <property type="match status" value="1"/>
</dbReference>
<dbReference type="AlphaFoldDB" id="A0A8E2JRA2"/>
<dbReference type="OrthoDB" id="74764at2759"/>
<evidence type="ECO:0000313" key="3">
    <source>
        <dbReference type="EMBL" id="OCL06573.1"/>
    </source>
</evidence>
<proteinExistence type="predicted"/>
<protein>
    <submittedName>
        <fullName evidence="3">WSC-domain-containing protein</fullName>
    </submittedName>
</protein>
<evidence type="ECO:0000256" key="1">
    <source>
        <dbReference type="SAM" id="SignalP"/>
    </source>
</evidence>
<dbReference type="PANTHER" id="PTHR43662:SF3">
    <property type="entry name" value="DOMAIN PROTEIN, PUTATIVE (AFU_ORTHOLOGUE AFUA_6G11970)-RELATED"/>
    <property type="match status" value="1"/>
</dbReference>
<dbReference type="InterPro" id="IPR018535">
    <property type="entry name" value="DUF1996"/>
</dbReference>
<dbReference type="PANTHER" id="PTHR43662">
    <property type="match status" value="1"/>
</dbReference>
<dbReference type="PROSITE" id="PS51212">
    <property type="entry name" value="WSC"/>
    <property type="match status" value="1"/>
</dbReference>
<dbReference type="EMBL" id="KV750032">
    <property type="protein sequence ID" value="OCL06573.1"/>
    <property type="molecule type" value="Genomic_DNA"/>
</dbReference>
<keyword evidence="1" id="KW-0732">Signal</keyword>
<reference evidence="3 4" key="1">
    <citation type="journal article" date="2016" name="Nat. Commun.">
        <title>Ectomycorrhizal ecology is imprinted in the genome of the dominant symbiotic fungus Cenococcum geophilum.</title>
        <authorList>
            <consortium name="DOE Joint Genome Institute"/>
            <person name="Peter M."/>
            <person name="Kohler A."/>
            <person name="Ohm R.A."/>
            <person name="Kuo A."/>
            <person name="Krutzmann J."/>
            <person name="Morin E."/>
            <person name="Arend M."/>
            <person name="Barry K.W."/>
            <person name="Binder M."/>
            <person name="Choi C."/>
            <person name="Clum A."/>
            <person name="Copeland A."/>
            <person name="Grisel N."/>
            <person name="Haridas S."/>
            <person name="Kipfer T."/>
            <person name="LaButti K."/>
            <person name="Lindquist E."/>
            <person name="Lipzen A."/>
            <person name="Maire R."/>
            <person name="Meier B."/>
            <person name="Mihaltcheva S."/>
            <person name="Molinier V."/>
            <person name="Murat C."/>
            <person name="Poggeler S."/>
            <person name="Quandt C.A."/>
            <person name="Sperisen C."/>
            <person name="Tritt A."/>
            <person name="Tisserant E."/>
            <person name="Crous P.W."/>
            <person name="Henrissat B."/>
            <person name="Nehls U."/>
            <person name="Egli S."/>
            <person name="Spatafora J.W."/>
            <person name="Grigoriev I.V."/>
            <person name="Martin F.M."/>
        </authorList>
    </citation>
    <scope>NUCLEOTIDE SEQUENCE [LARGE SCALE GENOMIC DNA]</scope>
    <source>
        <strain evidence="3 4">CBS 207.34</strain>
    </source>
</reference>
<feature type="domain" description="WSC" evidence="2">
    <location>
        <begin position="368"/>
        <end position="463"/>
    </location>
</feature>
<name>A0A8E2JRA2_9PEZI</name>
<dbReference type="Proteomes" id="UP000250140">
    <property type="component" value="Unassembled WGS sequence"/>
</dbReference>
<evidence type="ECO:0000313" key="4">
    <source>
        <dbReference type="Proteomes" id="UP000250140"/>
    </source>
</evidence>
<accession>A0A8E2JRA2</accession>
<dbReference type="Pfam" id="PF09362">
    <property type="entry name" value="DUF1996"/>
    <property type="match status" value="1"/>
</dbReference>
<sequence length="498" mass="53076">MWSNPMNTLLLGLVASLAAPVSGTFVIQCYSRLFDERADPVVSPGKVSGHVHAITGGNGFNFTMDYNQARASKCSTCNVKEDLSNYWTPKMYFHAKNGSFINVPINGDTPGGNMGGQAIYYLTRPGPDNDKLVAFPPGFRMLAGDSNKRKYTSDFAGLAVSHKCIGNTNLQYNSLPPVKCPGGVRAQVTFPSCWDGVNLDSPDHKSHVVYPKDGNYDGGRCPASHPKHLVTLFYEVYYSTQLFDNEWWSNEQPFVFSNGDPTGYGFHGDFVNGWDIPTLQRAVTDCVDGTPNCPSTHFTFRSQSDTQACKLPSQINEQVNGILHALPGCNPLSAGPAPAVAVANCPVTKISGPTPASLGYTDVTKSQGWKYIGCGLDNAGARTLNVAQTSGNSMTVETCISFCKSKGTKYAGVEYSGECYCGNSVAADRAPQAGVLGNCLMKCSGNQNEICGGAAAISLYQSCAGGACTNSAKRQSRRLAAAEHAAAEWASARGEGFV</sequence>
<keyword evidence="4" id="KW-1185">Reference proteome</keyword>
<organism evidence="3 4">
    <name type="scientific">Glonium stellatum</name>
    <dbReference type="NCBI Taxonomy" id="574774"/>
    <lineage>
        <taxon>Eukaryota</taxon>
        <taxon>Fungi</taxon>
        <taxon>Dikarya</taxon>
        <taxon>Ascomycota</taxon>
        <taxon>Pezizomycotina</taxon>
        <taxon>Dothideomycetes</taxon>
        <taxon>Pleosporomycetidae</taxon>
        <taxon>Gloniales</taxon>
        <taxon>Gloniaceae</taxon>
        <taxon>Glonium</taxon>
    </lineage>
</organism>
<dbReference type="Pfam" id="PF01822">
    <property type="entry name" value="WSC"/>
    <property type="match status" value="1"/>
</dbReference>
<feature type="signal peptide" evidence="1">
    <location>
        <begin position="1"/>
        <end position="23"/>
    </location>
</feature>
<dbReference type="InterPro" id="IPR002889">
    <property type="entry name" value="WSC_carb-bd"/>
</dbReference>
<gene>
    <name evidence="3" type="ORF">AOQ84DRAFT_343105</name>
</gene>